<dbReference type="InterPro" id="IPR007024">
    <property type="entry name" value="BLUF_domain"/>
</dbReference>
<dbReference type="RefSeq" id="WP_133759014.1">
    <property type="nucleotide sequence ID" value="NZ_SOBW01000011.1"/>
</dbReference>
<evidence type="ECO:0000313" key="2">
    <source>
        <dbReference type="EMBL" id="TDU33728.1"/>
    </source>
</evidence>
<proteinExistence type="predicted"/>
<dbReference type="GO" id="GO:0009882">
    <property type="term" value="F:blue light photoreceptor activity"/>
    <property type="evidence" value="ECO:0007669"/>
    <property type="project" value="InterPro"/>
</dbReference>
<dbReference type="Pfam" id="PF04940">
    <property type="entry name" value="BLUF"/>
    <property type="match status" value="1"/>
</dbReference>
<dbReference type="GO" id="GO:0071949">
    <property type="term" value="F:FAD binding"/>
    <property type="evidence" value="ECO:0007669"/>
    <property type="project" value="InterPro"/>
</dbReference>
<reference evidence="2 3" key="1">
    <citation type="submission" date="2019-03" db="EMBL/GenBank/DDBJ databases">
        <title>Genomic Encyclopedia of Archaeal and Bacterial Type Strains, Phase II (KMG-II): from individual species to whole genera.</title>
        <authorList>
            <person name="Goeker M."/>
        </authorList>
    </citation>
    <scope>NUCLEOTIDE SEQUENCE [LARGE SCALE GENOMIC DNA]</scope>
    <source>
        <strain evidence="2 3">DSM 28135</strain>
    </source>
</reference>
<dbReference type="AlphaFoldDB" id="A0A4R7PHF5"/>
<evidence type="ECO:0000313" key="3">
    <source>
        <dbReference type="Proteomes" id="UP000294689"/>
    </source>
</evidence>
<protein>
    <submittedName>
        <fullName evidence="2">FAD-dependent sensor of blue light</fullName>
    </submittedName>
</protein>
<dbReference type="Proteomes" id="UP000294689">
    <property type="component" value="Unassembled WGS sequence"/>
</dbReference>
<name>A0A4R7PHF5_9FLAO</name>
<dbReference type="PROSITE" id="PS50925">
    <property type="entry name" value="BLUF"/>
    <property type="match status" value="1"/>
</dbReference>
<comment type="caution">
    <text evidence="2">The sequence shown here is derived from an EMBL/GenBank/DDBJ whole genome shotgun (WGS) entry which is preliminary data.</text>
</comment>
<dbReference type="SMART" id="SM01034">
    <property type="entry name" value="BLUF"/>
    <property type="match status" value="1"/>
</dbReference>
<dbReference type="SUPFAM" id="SSF54975">
    <property type="entry name" value="Acylphosphatase/BLUF domain-like"/>
    <property type="match status" value="1"/>
</dbReference>
<dbReference type="InterPro" id="IPR036046">
    <property type="entry name" value="Acylphosphatase-like_dom_sf"/>
</dbReference>
<dbReference type="Gene3D" id="3.30.70.100">
    <property type="match status" value="1"/>
</dbReference>
<gene>
    <name evidence="2" type="ORF">BXY82_3025</name>
</gene>
<organism evidence="2 3">
    <name type="scientific">Gelidibacter sediminis</name>
    <dbReference type="NCBI Taxonomy" id="1608710"/>
    <lineage>
        <taxon>Bacteria</taxon>
        <taxon>Pseudomonadati</taxon>
        <taxon>Bacteroidota</taxon>
        <taxon>Flavobacteriia</taxon>
        <taxon>Flavobacteriales</taxon>
        <taxon>Flavobacteriaceae</taxon>
        <taxon>Gelidibacter</taxon>
    </lineage>
</organism>
<evidence type="ECO:0000259" key="1">
    <source>
        <dbReference type="PROSITE" id="PS50925"/>
    </source>
</evidence>
<feature type="domain" description="BLUF" evidence="1">
    <location>
        <begin position="1"/>
        <end position="92"/>
    </location>
</feature>
<sequence length="139" mass="16225">MYQLNYRSNAKLGLQLKDLDQILETAVAVNSARNITGCLIYHKGSFVQVLEGQKKDVLDIYENIKADDRHNDVTLLWENEVDDRFFPEWNMAYFRPKEKNLRQYIDNLILLSEISDRSSGSLVSFWSSVQKILKDEQAH</sequence>
<keyword evidence="3" id="KW-1185">Reference proteome</keyword>
<accession>A0A4R7PHF5</accession>
<dbReference type="OrthoDB" id="1122028at2"/>
<dbReference type="EMBL" id="SOBW01000011">
    <property type="protein sequence ID" value="TDU33728.1"/>
    <property type="molecule type" value="Genomic_DNA"/>
</dbReference>